<dbReference type="AlphaFoldDB" id="A0AAD5WRI6"/>
<feature type="compositionally biased region" description="Low complexity" evidence="1">
    <location>
        <begin position="135"/>
        <end position="145"/>
    </location>
</feature>
<feature type="compositionally biased region" description="Polar residues" evidence="1">
    <location>
        <begin position="253"/>
        <end position="272"/>
    </location>
</feature>
<dbReference type="GO" id="GO:0046872">
    <property type="term" value="F:metal ion binding"/>
    <property type="evidence" value="ECO:0007669"/>
    <property type="project" value="InterPro"/>
</dbReference>
<proteinExistence type="predicted"/>
<evidence type="ECO:0000313" key="4">
    <source>
        <dbReference type="Proteomes" id="UP001201980"/>
    </source>
</evidence>
<evidence type="ECO:0000256" key="1">
    <source>
        <dbReference type="SAM" id="MobiDB-lite"/>
    </source>
</evidence>
<feature type="compositionally biased region" description="Polar residues" evidence="1">
    <location>
        <begin position="328"/>
        <end position="347"/>
    </location>
</feature>
<name>A0AAD5WRI6_9PEZI</name>
<accession>A0AAD5WRI6</accession>
<dbReference type="InterPro" id="IPR058055">
    <property type="entry name" value="PA-PLA1"/>
</dbReference>
<dbReference type="SMART" id="SM01127">
    <property type="entry name" value="DDHD"/>
    <property type="match status" value="1"/>
</dbReference>
<evidence type="ECO:0000259" key="2">
    <source>
        <dbReference type="PROSITE" id="PS51043"/>
    </source>
</evidence>
<dbReference type="Proteomes" id="UP001201980">
    <property type="component" value="Unassembled WGS sequence"/>
</dbReference>
<dbReference type="GO" id="GO:0005737">
    <property type="term" value="C:cytoplasm"/>
    <property type="evidence" value="ECO:0007669"/>
    <property type="project" value="TreeGrafter"/>
</dbReference>
<feature type="compositionally biased region" description="Basic and acidic residues" evidence="1">
    <location>
        <begin position="235"/>
        <end position="252"/>
    </location>
</feature>
<organism evidence="3 4">
    <name type="scientific">Zalerion maritima</name>
    <dbReference type="NCBI Taxonomy" id="339359"/>
    <lineage>
        <taxon>Eukaryota</taxon>
        <taxon>Fungi</taxon>
        <taxon>Dikarya</taxon>
        <taxon>Ascomycota</taxon>
        <taxon>Pezizomycotina</taxon>
        <taxon>Sordariomycetes</taxon>
        <taxon>Lulworthiomycetidae</taxon>
        <taxon>Lulworthiales</taxon>
        <taxon>Lulworthiaceae</taxon>
        <taxon>Zalerion</taxon>
    </lineage>
</organism>
<dbReference type="InterPro" id="IPR004177">
    <property type="entry name" value="DDHD_dom"/>
</dbReference>
<dbReference type="SUPFAM" id="SSF53474">
    <property type="entry name" value="alpha/beta-Hydrolases"/>
    <property type="match status" value="1"/>
</dbReference>
<feature type="domain" description="DDHD" evidence="2">
    <location>
        <begin position="797"/>
        <end position="1004"/>
    </location>
</feature>
<reference evidence="3" key="1">
    <citation type="submission" date="2022-07" db="EMBL/GenBank/DDBJ databases">
        <title>Draft genome sequence of Zalerion maritima ATCC 34329, a (micro)plastics degrading marine fungus.</title>
        <authorList>
            <person name="Paco A."/>
            <person name="Goncalves M.F.M."/>
            <person name="Rocha-Santos T.A.P."/>
            <person name="Alves A."/>
        </authorList>
    </citation>
    <scope>NUCLEOTIDE SEQUENCE</scope>
    <source>
        <strain evidence="3">ATCC 34329</strain>
    </source>
</reference>
<dbReference type="InterPro" id="IPR029058">
    <property type="entry name" value="AB_hydrolase_fold"/>
</dbReference>
<evidence type="ECO:0000313" key="3">
    <source>
        <dbReference type="EMBL" id="KAJ2901262.1"/>
    </source>
</evidence>
<dbReference type="Pfam" id="PF02862">
    <property type="entry name" value="DDHD"/>
    <property type="match status" value="2"/>
</dbReference>
<protein>
    <submittedName>
        <fullName evidence="3">Ddhd domain-containing protein</fullName>
    </submittedName>
</protein>
<sequence>MAAEHNFGTKCRLAPIRRPWAQKEDEIPPVEAQYFYSSPISIDDPLSPSLIAGSAEAKSARGPLRPFSRGDNNSLEKVWLTLASDKDRDSHMRTVSSPPNLTTLTSADAETLAVLILSLSRKHAAYHPPDPPSSRPGTPTANDHDTATTATATVLAKDDDTAPIPVCCPSLPAELEHELAQFFCPIVRSRYRPLRKDVVIQEIMMRVWAAHVEENELAAPSQRLRAKSWRNPGPQHEKDACGIRQRLGRDSVESSSLPRRTGSPTSPLSQSPAPLAISVRPAPTDDGVTGKPFARMSSSTGDQHSAPASLRNSDPPAPPGLKEKRHSIQSIHSNPDSKPQPPQTGTDNRLGPPTDGSRKRAVMEVPVGVSRLHMVSLPKLQMKPIYWSPVNDVAVVLRATWFYSETMVPVDPIVANQLEAGFRELRPHTETWRDELRCAVEVGPLGEEKVVHRLWPKPHGKTDNSDSNQEPIISQDPDCASRCYRGEAATEGHFDGVDLKENAVPSKPFSNYHVIYKDFKDAYLLKPSLRPSSYYGRKPVAKIAKGHSVGIPVRRGFDWDIWYKAHAKKGRVVPQSPNQPASVAAETQESTGADACEACKQEKERGQVTDLVFVAHGIGQKFAERVESFHFTHAINGFRREINIELGSPAVKSVLRQGQNGIMVLPINWRHTLSFEDGGPMREEDKSAYMPEGFALKDIEPGTIPAVRSIISDVMFDIPFYMSHHKHKMIEALVTEANRVYRLWCRNNPGFADNGRVHLIGHSLGSAMALEVLSKQPTETPRLNLEDPQQPLQTSFFEFDTKNLFLLGSPAGFFLLLERGALMPRKGRLKPGADPLDVENKDIVGETGFFGCLAVDNVYNILAKEDPIAYLLNGTIDPAYATNLRVAYVPSAAASIFKSMGDAVRNLVPGLPPPTTATHQAHAAPIKPSTARLPSQLELEVHDFTREDIAEKRAHLLNDNGQIDFYLRSGGGPLEIQYLNMLSAHTSYWVHQDLIRMLCMEIGREPGREHSLPSLRAIKTTRRMMTASLTSH</sequence>
<dbReference type="PANTHER" id="PTHR23509:SF6">
    <property type="entry name" value="PHOSPHOLIPASE C1020.13C-RELATED"/>
    <property type="match status" value="1"/>
</dbReference>
<dbReference type="PROSITE" id="PS51043">
    <property type="entry name" value="DDHD"/>
    <property type="match status" value="1"/>
</dbReference>
<comment type="caution">
    <text evidence="3">The sequence shown here is derived from an EMBL/GenBank/DDBJ whole genome shotgun (WGS) entry which is preliminary data.</text>
</comment>
<keyword evidence="4" id="KW-1185">Reference proteome</keyword>
<dbReference type="GO" id="GO:0004620">
    <property type="term" value="F:phospholipase activity"/>
    <property type="evidence" value="ECO:0007669"/>
    <property type="project" value="TreeGrafter"/>
</dbReference>
<dbReference type="PANTHER" id="PTHR23509">
    <property type="entry name" value="PA-PL1 PHOSPHOLIPASE FAMILY"/>
    <property type="match status" value="1"/>
</dbReference>
<gene>
    <name evidence="3" type="ORF">MKZ38_002012</name>
</gene>
<feature type="region of interest" description="Disordered" evidence="1">
    <location>
        <begin position="124"/>
        <end position="145"/>
    </location>
</feature>
<feature type="region of interest" description="Disordered" evidence="1">
    <location>
        <begin position="221"/>
        <end position="360"/>
    </location>
</feature>
<dbReference type="EMBL" id="JAKWBI020000159">
    <property type="protein sequence ID" value="KAJ2901262.1"/>
    <property type="molecule type" value="Genomic_DNA"/>
</dbReference>